<dbReference type="InterPro" id="IPR000477">
    <property type="entry name" value="RT_dom"/>
</dbReference>
<sequence length="1310" mass="149782">LKDKAKSCSFKDESHEIALQIIHRCRSTALKRRALEAEKDLTLDELIKYGKLEESVNLQIKELKKLNESEIDKAEVNALHNLKKGDDNPSCSGNYKGYGNHSYQHRSAGRSSKSNDDKNRRDVAVSGRHGEKQHKASSKKTCFKCGNEYPHEKVCPAKGKKCHKCNGYDHFMKCCKQGDNGRKHVRTVENDSESDSSYGNVWRVRLRNKIMSIKDWLMPMVTLWLCGYSLGFGVDTGAHVNIMDETSFRKLIFKPKLYKSKSRLYAYGQEKCIETIGCFQTRVKYKGQYRSIEFVVTKGGFGNLLSYKTCVDLGIMVKINSVESKRSDPEKDKIIKKYPLLFSKKIGLLKEHQVELHIDESVKPIQQKLRPVPFHMRPLVEAEILKMLEEDIIEPIKGPTPWVSPIVPVPKPDRPKEVRICTDAREMNKAISRTRHAFPTVEDLAVKLNGAKFISKFDLKSGYLQLLLAEKSRYITAFCTHMGIFQYKRLNFGINAASEIFQLTIEQVLSGLKGTMNIHDDIIVYGSNKAEHDERLEAVLKRLNESGLTLNESKCEFCKQSLTFFGMQFSDKGISIDMKKCDALLQARAPNTVGEVRSLLGLASYCSRFIPDYASVVEPLRKLTKKGAKWSWERVQDEALQKMKRVLCTEALSYFDPKLRTEITVDASPVGVAAVLCQYDPKHPSDKRVVMYASRSLTKVEQKYSQVEREALAFVWACEKFHIYVYAKEFDVITDNKAVELIFGNVRSKPKARIERWCLRLLPYKYVVKHKAGAYNIADYMSRNPIGPVDRGYEKFTESYVNLISNTSIPKAINRSELLKATKEDEDLIEVAKMLEGKQYTRKDSFEKVKMELSVSKDGLILRGNRVVIPKVFHKQVIKIAHGGHLGIVKTKQLLRSHVWFPSIDSQVEEIVKSCHKCQINTDLTKYELSCPTEMPDGPWLLVSVDFYGPLRCGTYLLVLVCEYSRYPLVRIVTSTSANKVIPVLNEIFSVFGIPGVLKSDNGPPFNSHDFKKFSLEQGFKHKKITPLWPRSNGMCERFMRNLGKVMRNSSSSQSDWEAELVEFLRNYRDTPHSSTGVAPYKLMFQSRAKTSKLPDFNTVVQSKGELHELAKHRDSQAKDKMKMYNDKKLKAQSNNFKVGDMVLVKWKRSNKSTSLFDPRPFKIIKINGTMITVERDGHILVRNSSFIKNYVQVDCEKARAQVLRDILFDKDKGNLNQESSEIILNQEEMDTQLAKGSRSSEGSESFATGEENDSNSAEEDDDLDDRERITDQEILEPVNEDVECGTNRRPKRLRRKPSWYGDREEYGSK</sequence>
<dbReference type="Pfam" id="PF17917">
    <property type="entry name" value="RT_RNaseH"/>
    <property type="match status" value="1"/>
</dbReference>
<keyword evidence="1" id="KW-0808">Transferase</keyword>
<dbReference type="OrthoDB" id="775972at2759"/>
<dbReference type="FunFam" id="3.30.420.10:FF:000063">
    <property type="entry name" value="Retrovirus-related Pol polyprotein from transposon 297-like Protein"/>
    <property type="match status" value="1"/>
</dbReference>
<dbReference type="Gene3D" id="3.30.420.10">
    <property type="entry name" value="Ribonuclease H-like superfamily/Ribonuclease H"/>
    <property type="match status" value="1"/>
</dbReference>
<dbReference type="Pfam" id="PF00665">
    <property type="entry name" value="rve"/>
    <property type="match status" value="1"/>
</dbReference>
<dbReference type="SUPFAM" id="SSF56672">
    <property type="entry name" value="DNA/RNA polymerases"/>
    <property type="match status" value="1"/>
</dbReference>
<keyword evidence="5" id="KW-0378">Hydrolase</keyword>
<dbReference type="Pfam" id="PF00078">
    <property type="entry name" value="RVT_1"/>
    <property type="match status" value="1"/>
</dbReference>
<keyword evidence="2" id="KW-0548">Nucleotidyltransferase</keyword>
<feature type="region of interest" description="Disordered" evidence="7">
    <location>
        <begin position="90"/>
        <end position="133"/>
    </location>
</feature>
<dbReference type="Gene3D" id="1.10.340.70">
    <property type="match status" value="1"/>
</dbReference>
<feature type="domain" description="Reverse transcriptase" evidence="8">
    <location>
        <begin position="390"/>
        <end position="569"/>
    </location>
</feature>
<feature type="compositionally biased region" description="Polar residues" evidence="7">
    <location>
        <begin position="1238"/>
        <end position="1247"/>
    </location>
</feature>
<comment type="caution">
    <text evidence="10">The sequence shown here is derived from an EMBL/GenBank/DDBJ whole genome shotgun (WGS) entry which is preliminary data.</text>
</comment>
<evidence type="ECO:0000259" key="9">
    <source>
        <dbReference type="PROSITE" id="PS50994"/>
    </source>
</evidence>
<protein>
    <recommendedName>
        <fullName evidence="12">Endonuclease</fullName>
    </recommendedName>
</protein>
<dbReference type="EMBL" id="CAJNOC010004941">
    <property type="protein sequence ID" value="CAF1038215.1"/>
    <property type="molecule type" value="Genomic_DNA"/>
</dbReference>
<evidence type="ECO:0000256" key="4">
    <source>
        <dbReference type="ARBA" id="ARBA00022759"/>
    </source>
</evidence>
<dbReference type="Gene3D" id="3.10.10.10">
    <property type="entry name" value="HIV Type 1 Reverse Transcriptase, subunit A, domain 1"/>
    <property type="match status" value="1"/>
</dbReference>
<name>A0A814JH22_9BILA</name>
<dbReference type="PANTHER" id="PTHR37984:SF11">
    <property type="entry name" value="INTEGRASE CATALYTIC DOMAIN-CONTAINING PROTEIN"/>
    <property type="match status" value="1"/>
</dbReference>
<evidence type="ECO:0000256" key="2">
    <source>
        <dbReference type="ARBA" id="ARBA00022695"/>
    </source>
</evidence>
<dbReference type="GO" id="GO:0004519">
    <property type="term" value="F:endonuclease activity"/>
    <property type="evidence" value="ECO:0007669"/>
    <property type="project" value="UniProtKB-KW"/>
</dbReference>
<dbReference type="GO" id="GO:0016787">
    <property type="term" value="F:hydrolase activity"/>
    <property type="evidence" value="ECO:0007669"/>
    <property type="project" value="UniProtKB-KW"/>
</dbReference>
<dbReference type="FunFam" id="1.10.340.70:FF:000003">
    <property type="entry name" value="Protein CBG25708"/>
    <property type="match status" value="1"/>
</dbReference>
<keyword evidence="3" id="KW-0540">Nuclease</keyword>
<dbReference type="GO" id="GO:0015074">
    <property type="term" value="P:DNA integration"/>
    <property type="evidence" value="ECO:0007669"/>
    <property type="project" value="InterPro"/>
</dbReference>
<dbReference type="InterPro" id="IPR043128">
    <property type="entry name" value="Rev_trsase/Diguanyl_cyclase"/>
</dbReference>
<dbReference type="Pfam" id="PF17921">
    <property type="entry name" value="Integrase_H2C2"/>
    <property type="match status" value="1"/>
</dbReference>
<feature type="region of interest" description="Disordered" evidence="7">
    <location>
        <begin position="1229"/>
        <end position="1310"/>
    </location>
</feature>
<evidence type="ECO:0000256" key="7">
    <source>
        <dbReference type="SAM" id="MobiDB-lite"/>
    </source>
</evidence>
<evidence type="ECO:0000256" key="6">
    <source>
        <dbReference type="ARBA" id="ARBA00022918"/>
    </source>
</evidence>
<feature type="compositionally biased region" description="Acidic residues" evidence="7">
    <location>
        <begin position="1251"/>
        <end position="1265"/>
    </location>
</feature>
<dbReference type="InterPro" id="IPR041373">
    <property type="entry name" value="RT_RNaseH"/>
</dbReference>
<dbReference type="InterPro" id="IPR043502">
    <property type="entry name" value="DNA/RNA_pol_sf"/>
</dbReference>
<dbReference type="Gene3D" id="3.30.70.270">
    <property type="match status" value="2"/>
</dbReference>
<evidence type="ECO:0000259" key="8">
    <source>
        <dbReference type="PROSITE" id="PS50878"/>
    </source>
</evidence>
<dbReference type="InterPro" id="IPR036397">
    <property type="entry name" value="RNaseH_sf"/>
</dbReference>
<dbReference type="CDD" id="cd09274">
    <property type="entry name" value="RNase_HI_RT_Ty3"/>
    <property type="match status" value="1"/>
</dbReference>
<evidence type="ECO:0008006" key="12">
    <source>
        <dbReference type="Google" id="ProtNLM"/>
    </source>
</evidence>
<evidence type="ECO:0000256" key="3">
    <source>
        <dbReference type="ARBA" id="ARBA00022722"/>
    </source>
</evidence>
<dbReference type="FunFam" id="3.10.20.370:FF:000001">
    <property type="entry name" value="Retrovirus-related Pol polyprotein from transposon 17.6-like protein"/>
    <property type="match status" value="1"/>
</dbReference>
<keyword evidence="6" id="KW-0695">RNA-directed DNA polymerase</keyword>
<dbReference type="Proteomes" id="UP000663879">
    <property type="component" value="Unassembled WGS sequence"/>
</dbReference>
<dbReference type="InterPro" id="IPR001584">
    <property type="entry name" value="Integrase_cat-core"/>
</dbReference>
<evidence type="ECO:0000256" key="1">
    <source>
        <dbReference type="ARBA" id="ARBA00022679"/>
    </source>
</evidence>
<evidence type="ECO:0000313" key="11">
    <source>
        <dbReference type="Proteomes" id="UP000663879"/>
    </source>
</evidence>
<dbReference type="GO" id="GO:0003676">
    <property type="term" value="F:nucleic acid binding"/>
    <property type="evidence" value="ECO:0007669"/>
    <property type="project" value="InterPro"/>
</dbReference>
<proteinExistence type="predicted"/>
<evidence type="ECO:0000256" key="5">
    <source>
        <dbReference type="ARBA" id="ARBA00022801"/>
    </source>
</evidence>
<dbReference type="CDD" id="cd01647">
    <property type="entry name" value="RT_LTR"/>
    <property type="match status" value="1"/>
</dbReference>
<dbReference type="PANTHER" id="PTHR37984">
    <property type="entry name" value="PROTEIN CBG26694"/>
    <property type="match status" value="1"/>
</dbReference>
<feature type="compositionally biased region" description="Basic residues" evidence="7">
    <location>
        <begin position="1289"/>
        <end position="1298"/>
    </location>
</feature>
<dbReference type="FunFam" id="3.30.70.270:FF:000063">
    <property type="entry name" value="Zinc knuckle domaincontaining protein"/>
    <property type="match status" value="1"/>
</dbReference>
<accession>A0A814JH22</accession>
<evidence type="ECO:0000313" key="10">
    <source>
        <dbReference type="EMBL" id="CAF1038215.1"/>
    </source>
</evidence>
<dbReference type="InterPro" id="IPR041588">
    <property type="entry name" value="Integrase_H2C2"/>
</dbReference>
<dbReference type="PROSITE" id="PS50994">
    <property type="entry name" value="INTEGRASE"/>
    <property type="match status" value="1"/>
</dbReference>
<reference evidence="10" key="1">
    <citation type="submission" date="2021-02" db="EMBL/GenBank/DDBJ databases">
        <authorList>
            <person name="Nowell W R."/>
        </authorList>
    </citation>
    <scope>NUCLEOTIDE SEQUENCE</scope>
    <source>
        <strain evidence="10">Ploen Becks lab</strain>
    </source>
</reference>
<dbReference type="GO" id="GO:0003964">
    <property type="term" value="F:RNA-directed DNA polymerase activity"/>
    <property type="evidence" value="ECO:0007669"/>
    <property type="project" value="UniProtKB-KW"/>
</dbReference>
<dbReference type="InterPro" id="IPR050951">
    <property type="entry name" value="Retrovirus_Pol_polyprotein"/>
</dbReference>
<keyword evidence="4" id="KW-0255">Endonuclease</keyword>
<feature type="non-terminal residue" evidence="10">
    <location>
        <position position="1"/>
    </location>
</feature>
<keyword evidence="11" id="KW-1185">Reference proteome</keyword>
<dbReference type="SUPFAM" id="SSF53098">
    <property type="entry name" value="Ribonuclease H-like"/>
    <property type="match status" value="1"/>
</dbReference>
<feature type="compositionally biased region" description="Basic and acidic residues" evidence="7">
    <location>
        <begin position="113"/>
        <end position="133"/>
    </location>
</feature>
<gene>
    <name evidence="10" type="ORF">OXX778_LOCUS18220</name>
</gene>
<dbReference type="InterPro" id="IPR012337">
    <property type="entry name" value="RNaseH-like_sf"/>
</dbReference>
<organism evidence="10 11">
    <name type="scientific">Brachionus calyciflorus</name>
    <dbReference type="NCBI Taxonomy" id="104777"/>
    <lineage>
        <taxon>Eukaryota</taxon>
        <taxon>Metazoa</taxon>
        <taxon>Spiralia</taxon>
        <taxon>Gnathifera</taxon>
        <taxon>Rotifera</taxon>
        <taxon>Eurotatoria</taxon>
        <taxon>Monogononta</taxon>
        <taxon>Pseudotrocha</taxon>
        <taxon>Ploima</taxon>
        <taxon>Brachionidae</taxon>
        <taxon>Brachionus</taxon>
    </lineage>
</organism>
<feature type="domain" description="Integrase catalytic" evidence="9">
    <location>
        <begin position="935"/>
        <end position="1088"/>
    </location>
</feature>
<dbReference type="PROSITE" id="PS50878">
    <property type="entry name" value="RT_POL"/>
    <property type="match status" value="1"/>
</dbReference>